<evidence type="ECO:0000256" key="1">
    <source>
        <dbReference type="ARBA" id="ARBA00008056"/>
    </source>
</evidence>
<accession>A0A176W629</accession>
<dbReference type="InterPro" id="IPR005123">
    <property type="entry name" value="Oxoglu/Fe-dep_dioxygenase_dom"/>
</dbReference>
<name>A0A176W629_MARPO</name>
<evidence type="ECO:0000259" key="5">
    <source>
        <dbReference type="PROSITE" id="PS51471"/>
    </source>
</evidence>
<dbReference type="InterPro" id="IPR044861">
    <property type="entry name" value="IPNS-like_FE2OG_OXY"/>
</dbReference>
<dbReference type="PRINTS" id="PR00682">
    <property type="entry name" value="IPNSYNTHASE"/>
</dbReference>
<dbReference type="Proteomes" id="UP001162541">
    <property type="component" value="Chromosome 4"/>
</dbReference>
<evidence type="ECO:0000313" key="9">
    <source>
        <dbReference type="Proteomes" id="UP001162541"/>
    </source>
</evidence>
<dbReference type="Pfam" id="PF14226">
    <property type="entry name" value="DIOX_N"/>
    <property type="match status" value="1"/>
</dbReference>
<keyword evidence="4" id="KW-0560">Oxidoreductase</keyword>
<reference evidence="9" key="3">
    <citation type="journal article" date="2020" name="Curr. Biol.">
        <title>Chromatin organization in early land plants reveals an ancestral association between H3K27me3, transposons, and constitutive heterochromatin.</title>
        <authorList>
            <person name="Montgomery S.A."/>
            <person name="Tanizawa Y."/>
            <person name="Galik B."/>
            <person name="Wang N."/>
            <person name="Ito T."/>
            <person name="Mochizuki T."/>
            <person name="Akimcheva S."/>
            <person name="Bowman J.L."/>
            <person name="Cognat V."/>
            <person name="Marechal-Drouard L."/>
            <person name="Ekker H."/>
            <person name="Hong S.F."/>
            <person name="Kohchi T."/>
            <person name="Lin S.S."/>
            <person name="Liu L.D."/>
            <person name="Nakamura Y."/>
            <person name="Valeeva L.R."/>
            <person name="Shakirov E.V."/>
            <person name="Shippen D.E."/>
            <person name="Wei W.L."/>
            <person name="Yagura M."/>
            <person name="Yamaoka S."/>
            <person name="Yamato K.T."/>
            <person name="Liu C."/>
            <person name="Berger F."/>
        </authorList>
    </citation>
    <scope>NUCLEOTIDE SEQUENCE [LARGE SCALE GENOMIC DNA]</scope>
    <source>
        <strain evidence="9">Tak-1</strain>
    </source>
</reference>
<dbReference type="GO" id="GO:0046872">
    <property type="term" value="F:metal ion binding"/>
    <property type="evidence" value="ECO:0007669"/>
    <property type="project" value="UniProtKB-KW"/>
</dbReference>
<proteinExistence type="inferred from homology"/>
<keyword evidence="8" id="KW-1185">Reference proteome</keyword>
<dbReference type="Proteomes" id="UP000077202">
    <property type="component" value="Unassembled WGS sequence"/>
</dbReference>
<dbReference type="GO" id="GO:0016491">
    <property type="term" value="F:oxidoreductase activity"/>
    <property type="evidence" value="ECO:0007669"/>
    <property type="project" value="UniProtKB-KW"/>
</dbReference>
<evidence type="ECO:0000256" key="4">
    <source>
        <dbReference type="RuleBase" id="RU003682"/>
    </source>
</evidence>
<dbReference type="InterPro" id="IPR050295">
    <property type="entry name" value="Plant_2OG-oxidoreductases"/>
</dbReference>
<feature type="domain" description="Fe2OG dioxygenase" evidence="5">
    <location>
        <begin position="221"/>
        <end position="320"/>
    </location>
</feature>
<evidence type="ECO:0000256" key="3">
    <source>
        <dbReference type="ARBA" id="ARBA00023004"/>
    </source>
</evidence>
<reference evidence="7 8" key="1">
    <citation type="submission" date="2016-03" db="EMBL/GenBank/DDBJ databases">
        <title>Mechanisms controlling the formation of the plant cell surface in tip-growing cells are functionally conserved among land plants.</title>
        <authorList>
            <person name="Honkanen S."/>
            <person name="Jones V.A."/>
            <person name="Morieri G."/>
            <person name="Champion C."/>
            <person name="Hetherington A.J."/>
            <person name="Kelly S."/>
            <person name="Saint-Marcoux D."/>
            <person name="Proust H."/>
            <person name="Prescott H."/>
            <person name="Dolan L."/>
        </authorList>
    </citation>
    <scope>NUCLEOTIDE SEQUENCE [LARGE SCALE GENOMIC DNA]</scope>
    <source>
        <strain evidence="8">cv. Tak-1 and cv. Tak-2</strain>
        <tissue evidence="7">Whole gametophyte</tissue>
    </source>
</reference>
<comment type="similarity">
    <text evidence="1 4">Belongs to the iron/ascorbate-dependent oxidoreductase family.</text>
</comment>
<organism evidence="7 8">
    <name type="scientific">Marchantia polymorpha subsp. ruderalis</name>
    <dbReference type="NCBI Taxonomy" id="1480154"/>
    <lineage>
        <taxon>Eukaryota</taxon>
        <taxon>Viridiplantae</taxon>
        <taxon>Streptophyta</taxon>
        <taxon>Embryophyta</taxon>
        <taxon>Marchantiophyta</taxon>
        <taxon>Marchantiopsida</taxon>
        <taxon>Marchantiidae</taxon>
        <taxon>Marchantiales</taxon>
        <taxon>Marchantiaceae</taxon>
        <taxon>Marchantia</taxon>
    </lineage>
</organism>
<evidence type="ECO:0000313" key="8">
    <source>
        <dbReference type="Proteomes" id="UP000077202"/>
    </source>
</evidence>
<dbReference type="InterPro" id="IPR027443">
    <property type="entry name" value="IPNS-like_sf"/>
</dbReference>
<dbReference type="SUPFAM" id="SSF51197">
    <property type="entry name" value="Clavaminate synthase-like"/>
    <property type="match status" value="1"/>
</dbReference>
<evidence type="ECO:0000313" key="6">
    <source>
        <dbReference type="EMBL" id="BBN08232.1"/>
    </source>
</evidence>
<reference evidence="6" key="2">
    <citation type="journal article" date="2019" name="Curr. Biol.">
        <title>Chromatin organization in early land plants reveals an ancestral association between H3K27me3, transposons, and constitutive heterochromatin.</title>
        <authorList>
            <person name="Montgomery S.A."/>
            <person name="Tanizawa Y."/>
            <person name="Galik B."/>
            <person name="Wang N."/>
            <person name="Ito T."/>
            <person name="Mochizuki T."/>
            <person name="Akimcheva S."/>
            <person name="Bowman J."/>
            <person name="Cognat V."/>
            <person name="Drouard L."/>
            <person name="Ekker H."/>
            <person name="Houng S."/>
            <person name="Kohchi T."/>
            <person name="Lin S."/>
            <person name="Liu L.D."/>
            <person name="Nakamura Y."/>
            <person name="Valeeva L.R."/>
            <person name="Shakirov E.V."/>
            <person name="Shippen D.E."/>
            <person name="Wei W."/>
            <person name="Yagura M."/>
            <person name="Yamaoka S."/>
            <person name="Yamato K.T."/>
            <person name="Liu C."/>
            <person name="Berger F."/>
        </authorList>
    </citation>
    <scope>NUCLEOTIDE SEQUENCE [LARGE SCALE GENOMIC DNA]</scope>
    <source>
        <strain evidence="6">Tak-1</strain>
    </source>
</reference>
<dbReference type="AlphaFoldDB" id="A0A176W629"/>
<dbReference type="EMBL" id="AP019869">
    <property type="protein sequence ID" value="BBN08232.1"/>
    <property type="molecule type" value="Genomic_DNA"/>
</dbReference>
<evidence type="ECO:0000313" key="7">
    <source>
        <dbReference type="EMBL" id="OAE27942.1"/>
    </source>
</evidence>
<dbReference type="Pfam" id="PF03171">
    <property type="entry name" value="2OG-FeII_Oxy"/>
    <property type="match status" value="1"/>
</dbReference>
<dbReference type="PROSITE" id="PS51471">
    <property type="entry name" value="FE2OG_OXY"/>
    <property type="match status" value="1"/>
</dbReference>
<protein>
    <recommendedName>
        <fullName evidence="5">Fe2OG dioxygenase domain-containing protein</fullName>
    </recommendedName>
</protein>
<dbReference type="EMBL" id="LVLJ01001803">
    <property type="protein sequence ID" value="OAE27942.1"/>
    <property type="molecule type" value="Genomic_DNA"/>
</dbReference>
<keyword evidence="2 4" id="KW-0479">Metal-binding</keyword>
<keyword evidence="3 4" id="KW-0408">Iron</keyword>
<sequence length="380" mass="43465">MAKLLSPFLKSSVKADQEESEGSISILELTKEVLVRGIDKVPNNLLVPEECRPKRIPWGEIPVVDLSKKHSDRGQICLKMGDAARNWGAFQVINHAISPSTLRKMESEGKDFFSSPIQKKMQVRKGVTNRAYYTGNNSEEKWHSLHWAESYVQLWNKWTEMDDTVEKQTSVLYPQGNDEYRLLVAEFMEGIRSTTELIMELLAEYLGLESNFFSKFCFPNGTSVTRWNYYPLCPVADMTLGARQHTDPNFITLLYQDGVGGLQVEKNGEWYGVRPIKEALVINIGDGFHIISNGYFKTVLHQVVVNEHSHRLSMVCAIYLENHADLSAPEQLVSERVPRLYQKIYSYEYWNLIFAGREKSSPMDASVLNGLNVLKNLRIF</sequence>
<dbReference type="Gene3D" id="2.60.120.330">
    <property type="entry name" value="B-lactam Antibiotic, Isopenicillin N Synthase, Chain"/>
    <property type="match status" value="1"/>
</dbReference>
<dbReference type="PANTHER" id="PTHR47991">
    <property type="entry name" value="OXOGLUTARATE/IRON-DEPENDENT DIOXYGENASE"/>
    <property type="match status" value="1"/>
</dbReference>
<evidence type="ECO:0000256" key="2">
    <source>
        <dbReference type="ARBA" id="ARBA00022723"/>
    </source>
</evidence>
<dbReference type="InterPro" id="IPR026992">
    <property type="entry name" value="DIOX_N"/>
</dbReference>
<gene>
    <name evidence="7" type="ORF">AXG93_3309s1390</name>
    <name evidence="6" type="ORF">Mp_4g09920</name>
</gene>